<dbReference type="Pfam" id="PF00018">
    <property type="entry name" value="SH3_1"/>
    <property type="match status" value="1"/>
</dbReference>
<dbReference type="EMBL" id="OU015568">
    <property type="protein sequence ID" value="CAG5091031.1"/>
    <property type="molecule type" value="Genomic_DNA"/>
</dbReference>
<dbReference type="CDD" id="cd11911">
    <property type="entry name" value="SH3_CIP4-like"/>
    <property type="match status" value="1"/>
</dbReference>
<dbReference type="PROSITE" id="PS50002">
    <property type="entry name" value="SH3"/>
    <property type="match status" value="1"/>
</dbReference>
<feature type="transmembrane region" description="Helical" evidence="7">
    <location>
        <begin position="70"/>
        <end position="99"/>
    </location>
</feature>
<keyword evidence="11" id="KW-1185">Reference proteome</keyword>
<dbReference type="PANTHER" id="PTHR15735">
    <property type="entry name" value="FCH AND DOUBLE SH3 DOMAINS PROTEIN"/>
    <property type="match status" value="1"/>
</dbReference>
<evidence type="ECO:0000256" key="7">
    <source>
        <dbReference type="SAM" id="Phobius"/>
    </source>
</evidence>
<dbReference type="Gene3D" id="6.10.140.470">
    <property type="match status" value="1"/>
</dbReference>
<dbReference type="SUPFAM" id="SSF50044">
    <property type="entry name" value="SH3-domain"/>
    <property type="match status" value="1"/>
</dbReference>
<dbReference type="Pfam" id="PF25610">
    <property type="entry name" value="HR1_TOCA"/>
    <property type="match status" value="1"/>
</dbReference>
<dbReference type="InterPro" id="IPR001060">
    <property type="entry name" value="FCH_dom"/>
</dbReference>
<evidence type="ECO:0000256" key="6">
    <source>
        <dbReference type="SAM" id="MobiDB-lite"/>
    </source>
</evidence>
<feature type="transmembrane region" description="Helical" evidence="7">
    <location>
        <begin position="197"/>
        <end position="219"/>
    </location>
</feature>
<evidence type="ECO:0000313" key="10">
    <source>
        <dbReference type="EMBL" id="CAG5091031.1"/>
    </source>
</evidence>
<evidence type="ECO:0000256" key="2">
    <source>
        <dbReference type="ARBA" id="ARBA00023054"/>
    </source>
</evidence>
<evidence type="ECO:0000256" key="4">
    <source>
        <dbReference type="PROSITE-ProRule" id="PRU01077"/>
    </source>
</evidence>
<dbReference type="InterPro" id="IPR001452">
    <property type="entry name" value="SH3_domain"/>
</dbReference>
<dbReference type="Proteomes" id="UP001158576">
    <property type="component" value="Chromosome PAR"/>
</dbReference>
<dbReference type="InterPro" id="IPR027267">
    <property type="entry name" value="AH/BAR_dom_sf"/>
</dbReference>
<keyword evidence="7" id="KW-1133">Transmembrane helix</keyword>
<dbReference type="InterPro" id="IPR057870">
    <property type="entry name" value="HR1_TOCA"/>
</dbReference>
<dbReference type="SMART" id="SM00055">
    <property type="entry name" value="FCH"/>
    <property type="match status" value="1"/>
</dbReference>
<keyword evidence="7" id="KW-0812">Transmembrane</keyword>
<feature type="compositionally biased region" description="Basic and acidic residues" evidence="6">
    <location>
        <begin position="547"/>
        <end position="565"/>
    </location>
</feature>
<proteinExistence type="predicted"/>
<feature type="coiled-coil region" evidence="5">
    <location>
        <begin position="383"/>
        <end position="472"/>
    </location>
</feature>
<dbReference type="Pfam" id="PF00611">
    <property type="entry name" value="FCH"/>
    <property type="match status" value="1"/>
</dbReference>
<reference evidence="10 11" key="1">
    <citation type="submission" date="2021-04" db="EMBL/GenBank/DDBJ databases">
        <authorList>
            <person name="Bliznina A."/>
        </authorList>
    </citation>
    <scope>NUCLEOTIDE SEQUENCE [LARGE SCALE GENOMIC DNA]</scope>
</reference>
<name>A0ABN7S2D3_OIKDI</name>
<dbReference type="Gene3D" id="2.30.30.40">
    <property type="entry name" value="SH3 Domains"/>
    <property type="match status" value="1"/>
</dbReference>
<sequence length="789" mass="90653">MLTLLTHFLIGTKDALRYSTTIPGFRKKHLSCALLSAFIWLTICLFKYMFMPSISWLRIDARVENWLSNAFSALWVVPLMLTSKIVNTFWFMETAEFVYQATGRKKKAPGAKVSEGIADLIFALIVYVVFMIQASCTIAAGNSRVSMGLFYGFWFSAGGDDVFDPMTAGCAFGVLFPMSILAAHLAKSPEEETLFRLRIFGPTVFVADKVSATLFNWVLKKSRNQGRPFPLNPKSILPYHITPRITFPSFFTNNSYFSLYKDFDGIGMRSWGEELWDSFEKVDSKFSSRIKYNENIIKFIKDKNALDSEYAKNIKSLVARNRKSTPKSEFTSDECFFGWLTEVENIANQYEMIVESVQKTCIARIQSHTNEMMKHKNESRTEHKNWIKMLENLDSNQEKAKQNWAKKLKDYEKARSMFEKKDEQFFADSDQHVTKADVEKARQNSHHKRQMAEDAKNEYSRCLVEFNRHQKEHHTKLIPDLLNTSQNLALENGNCFREIVKNFCVAECSYRPLIAKCIDDIDHKSGSIDPEADCETVIEMTKTGYARPDDKPFEDMENPPKETGKKTLRGLGFGLFKKTESKPVQEDMSHLPPQQRKRQLMKVRKSLLDEMEKDTKEIKSLEKMASVKNFGDGGQVQQKINEARNRLNAKNQKLHQINEWLNDTEIALNGKPLDHDTDHMATEPQGYQYKHEVKQEYNQMDTSYSEQSGSQMDVSRHSGYRDSFEEESIEGPVATCLYNFQEAGEGCITVNMGEILSVTEEDNGDGWTKVRVHGTNREGFVPTSYIKLN</sequence>
<evidence type="ECO:0000259" key="8">
    <source>
        <dbReference type="PROSITE" id="PS50002"/>
    </source>
</evidence>
<dbReference type="PROSITE" id="PS51741">
    <property type="entry name" value="F_BAR"/>
    <property type="match status" value="1"/>
</dbReference>
<feature type="transmembrane region" description="Helical" evidence="7">
    <location>
        <begin position="30"/>
        <end position="50"/>
    </location>
</feature>
<feature type="transmembrane region" description="Helical" evidence="7">
    <location>
        <begin position="162"/>
        <end position="185"/>
    </location>
</feature>
<keyword evidence="2 4" id="KW-0175">Coiled coil</keyword>
<dbReference type="InterPro" id="IPR036028">
    <property type="entry name" value="SH3-like_dom_sf"/>
</dbReference>
<dbReference type="InterPro" id="IPR031160">
    <property type="entry name" value="F_BAR_dom"/>
</dbReference>
<keyword evidence="7" id="KW-0472">Membrane</keyword>
<evidence type="ECO:0000256" key="1">
    <source>
        <dbReference type="ARBA" id="ARBA00022443"/>
    </source>
</evidence>
<feature type="domain" description="SH3" evidence="8">
    <location>
        <begin position="729"/>
        <end position="789"/>
    </location>
</feature>
<evidence type="ECO:0000313" key="11">
    <source>
        <dbReference type="Proteomes" id="UP001158576"/>
    </source>
</evidence>
<dbReference type="PANTHER" id="PTHR15735:SF12">
    <property type="entry name" value="CDC42-INTERACTING PROTEIN 4, ISOFORM B"/>
    <property type="match status" value="1"/>
</dbReference>
<dbReference type="Gene3D" id="1.20.1270.60">
    <property type="entry name" value="Arfaptin homology (AH) domain/BAR domain"/>
    <property type="match status" value="1"/>
</dbReference>
<protein>
    <submittedName>
        <fullName evidence="10">Oidioi.mRNA.OKI2018_I69.PAR.g12815.t1.cds</fullName>
    </submittedName>
</protein>
<evidence type="ECO:0000256" key="5">
    <source>
        <dbReference type="SAM" id="Coils"/>
    </source>
</evidence>
<keyword evidence="1 3" id="KW-0728">SH3 domain</keyword>
<feature type="region of interest" description="Disordered" evidence="6">
    <location>
        <begin position="545"/>
        <end position="568"/>
    </location>
</feature>
<accession>A0ABN7S2D3</accession>
<dbReference type="SUPFAM" id="SSF103657">
    <property type="entry name" value="BAR/IMD domain-like"/>
    <property type="match status" value="1"/>
</dbReference>
<evidence type="ECO:0000259" key="9">
    <source>
        <dbReference type="PROSITE" id="PS51741"/>
    </source>
</evidence>
<feature type="transmembrane region" description="Helical" evidence="7">
    <location>
        <begin position="120"/>
        <end position="142"/>
    </location>
</feature>
<gene>
    <name evidence="10" type="ORF">OKIOD_LOCUS4373</name>
</gene>
<dbReference type="SMART" id="SM00326">
    <property type="entry name" value="SH3"/>
    <property type="match status" value="1"/>
</dbReference>
<evidence type="ECO:0000256" key="3">
    <source>
        <dbReference type="PROSITE-ProRule" id="PRU00192"/>
    </source>
</evidence>
<organism evidence="10 11">
    <name type="scientific">Oikopleura dioica</name>
    <name type="common">Tunicate</name>
    <dbReference type="NCBI Taxonomy" id="34765"/>
    <lineage>
        <taxon>Eukaryota</taxon>
        <taxon>Metazoa</taxon>
        <taxon>Chordata</taxon>
        <taxon>Tunicata</taxon>
        <taxon>Appendicularia</taxon>
        <taxon>Copelata</taxon>
        <taxon>Oikopleuridae</taxon>
        <taxon>Oikopleura</taxon>
    </lineage>
</organism>
<feature type="domain" description="F-BAR" evidence="9">
    <location>
        <begin position="269"/>
        <end position="533"/>
    </location>
</feature>